<dbReference type="Pfam" id="PF11014">
    <property type="entry name" value="DUF2852"/>
    <property type="match status" value="1"/>
</dbReference>
<reference evidence="3" key="1">
    <citation type="submission" date="2018-07" db="EMBL/GenBank/DDBJ databases">
        <title>Genome sequencing of Paracoccus sp. SC2-6.</title>
        <authorList>
            <person name="Heo J."/>
            <person name="Kim S.-J."/>
            <person name="Kwon S.-W."/>
        </authorList>
    </citation>
    <scope>NUCLEOTIDE SEQUENCE [LARGE SCALE GENOMIC DNA]</scope>
    <source>
        <strain evidence="3">SC2-6</strain>
    </source>
</reference>
<feature type="transmembrane region" description="Helical" evidence="1">
    <location>
        <begin position="39"/>
        <end position="62"/>
    </location>
</feature>
<proteinExistence type="predicted"/>
<keyword evidence="3" id="KW-1185">Reference proteome</keyword>
<dbReference type="RefSeq" id="WP_114075643.1">
    <property type="nucleotide sequence ID" value="NZ_CP030918.1"/>
</dbReference>
<evidence type="ECO:0000313" key="2">
    <source>
        <dbReference type="EMBL" id="AXC49324.1"/>
    </source>
</evidence>
<keyword evidence="1" id="KW-0812">Transmembrane</keyword>
<accession>A0A344PIW9</accession>
<dbReference type="KEGG" id="pars:DRW48_06160"/>
<dbReference type="AlphaFoldDB" id="A0A344PIW9"/>
<name>A0A344PIW9_9RHOB</name>
<dbReference type="EMBL" id="CP030918">
    <property type="protein sequence ID" value="AXC49324.1"/>
    <property type="molecule type" value="Genomic_DNA"/>
</dbReference>
<evidence type="ECO:0000313" key="3">
    <source>
        <dbReference type="Proteomes" id="UP000252023"/>
    </source>
</evidence>
<dbReference type="OrthoDB" id="9806878at2"/>
<dbReference type="Proteomes" id="UP000252023">
    <property type="component" value="Chromosome"/>
</dbReference>
<protein>
    <submittedName>
        <fullName evidence="2">DUF2852 domain-containing protein</fullName>
    </submittedName>
</protein>
<sequence>MQVTTPLGRDAVTFAPSLFDRIGMAAAGVRDWLDARGRLAWIAAMVIGFVAAWPVGLGLLFYMIATRRLGGGCAERGSRHHLMRRGRGTGNSAFDAYRDETLRRLEDEHAEFLAFLARLREAKDKAEFDAFMKDRSEAPKPEEPAA</sequence>
<organism evidence="2 3">
    <name type="scientific">Paracoccus suum</name>
    <dbReference type="NCBI Taxonomy" id="2259340"/>
    <lineage>
        <taxon>Bacteria</taxon>
        <taxon>Pseudomonadati</taxon>
        <taxon>Pseudomonadota</taxon>
        <taxon>Alphaproteobacteria</taxon>
        <taxon>Rhodobacterales</taxon>
        <taxon>Paracoccaceae</taxon>
        <taxon>Paracoccus</taxon>
    </lineage>
</organism>
<dbReference type="InterPro" id="IPR021273">
    <property type="entry name" value="DUF2852"/>
</dbReference>
<evidence type="ECO:0000256" key="1">
    <source>
        <dbReference type="SAM" id="Phobius"/>
    </source>
</evidence>
<keyword evidence="1" id="KW-0472">Membrane</keyword>
<keyword evidence="1" id="KW-1133">Transmembrane helix</keyword>
<gene>
    <name evidence="2" type="ORF">DRW48_06160</name>
</gene>